<gene>
    <name evidence="1" type="ORF">GCM10023346_13070</name>
</gene>
<protein>
    <submittedName>
        <fullName evidence="1">Uncharacterized protein</fullName>
    </submittedName>
</protein>
<evidence type="ECO:0000313" key="1">
    <source>
        <dbReference type="EMBL" id="GAA5192021.1"/>
    </source>
</evidence>
<sequence length="101" mass="10448">MGRAVVGRAVVGSVVVGGGREERVGKRERLAGHGIDDQQLLFHTKSAHGSIVRHGSLAETEAGPGLGGGGWWSQDFVGIEGFCWIIGGSVGGKPLFSGHSR</sequence>
<proteinExistence type="predicted"/>
<keyword evidence="2" id="KW-1185">Reference proteome</keyword>
<reference evidence="2" key="1">
    <citation type="journal article" date="2019" name="Int. J. Syst. Evol. Microbiol.">
        <title>The Global Catalogue of Microorganisms (GCM) 10K type strain sequencing project: providing services to taxonomists for standard genome sequencing and annotation.</title>
        <authorList>
            <consortium name="The Broad Institute Genomics Platform"/>
            <consortium name="The Broad Institute Genome Sequencing Center for Infectious Disease"/>
            <person name="Wu L."/>
            <person name="Ma J."/>
        </authorList>
    </citation>
    <scope>NUCLEOTIDE SEQUENCE [LARGE SCALE GENOMIC DNA]</scope>
    <source>
        <strain evidence="2">JCM 18514</strain>
    </source>
</reference>
<evidence type="ECO:0000313" key="2">
    <source>
        <dbReference type="Proteomes" id="UP001500200"/>
    </source>
</evidence>
<dbReference type="EMBL" id="BAABKK010000009">
    <property type="protein sequence ID" value="GAA5192021.1"/>
    <property type="molecule type" value="Genomic_DNA"/>
</dbReference>
<dbReference type="Proteomes" id="UP001500200">
    <property type="component" value="Unassembled WGS sequence"/>
</dbReference>
<name>A0ABP9S7Y6_9MICC</name>
<organism evidence="1 2">
    <name type="scientific">Arthrobacter gyeryongensis</name>
    <dbReference type="NCBI Taxonomy" id="1650592"/>
    <lineage>
        <taxon>Bacteria</taxon>
        <taxon>Bacillati</taxon>
        <taxon>Actinomycetota</taxon>
        <taxon>Actinomycetes</taxon>
        <taxon>Micrococcales</taxon>
        <taxon>Micrococcaceae</taxon>
        <taxon>Arthrobacter</taxon>
    </lineage>
</organism>
<comment type="caution">
    <text evidence="1">The sequence shown here is derived from an EMBL/GenBank/DDBJ whole genome shotgun (WGS) entry which is preliminary data.</text>
</comment>
<accession>A0ABP9S7Y6</accession>